<protein>
    <submittedName>
        <fullName evidence="2">MSHA biogenesis protein MshO</fullName>
    </submittedName>
</protein>
<keyword evidence="1" id="KW-0472">Membrane</keyword>
<keyword evidence="3" id="KW-1185">Reference proteome</keyword>
<dbReference type="NCBIfam" id="TIGR02532">
    <property type="entry name" value="IV_pilin_GFxxxE"/>
    <property type="match status" value="1"/>
</dbReference>
<dbReference type="SUPFAM" id="SSF54523">
    <property type="entry name" value="Pili subunits"/>
    <property type="match status" value="1"/>
</dbReference>
<dbReference type="InterPro" id="IPR012902">
    <property type="entry name" value="N_methyl_site"/>
</dbReference>
<dbReference type="InterPro" id="IPR045584">
    <property type="entry name" value="Pilin-like"/>
</dbReference>
<dbReference type="STRING" id="492660.SAMN05192566_2581"/>
<organism evidence="2 3">
    <name type="scientific">Methylophilus rhizosphaerae</name>
    <dbReference type="NCBI Taxonomy" id="492660"/>
    <lineage>
        <taxon>Bacteria</taxon>
        <taxon>Pseudomonadati</taxon>
        <taxon>Pseudomonadota</taxon>
        <taxon>Betaproteobacteria</taxon>
        <taxon>Nitrosomonadales</taxon>
        <taxon>Methylophilaceae</taxon>
        <taxon>Methylophilus</taxon>
    </lineage>
</organism>
<dbReference type="OrthoDB" id="9788802at2"/>
<reference evidence="3" key="1">
    <citation type="submission" date="2016-10" db="EMBL/GenBank/DDBJ databases">
        <authorList>
            <person name="Varghese N."/>
            <person name="Submissions S."/>
        </authorList>
    </citation>
    <scope>NUCLEOTIDE SEQUENCE [LARGE SCALE GENOMIC DNA]</scope>
    <source>
        <strain evidence="3">CBMB127</strain>
    </source>
</reference>
<feature type="transmembrane region" description="Helical" evidence="1">
    <location>
        <begin position="12"/>
        <end position="33"/>
    </location>
</feature>
<dbReference type="AlphaFoldDB" id="A0A1G9F290"/>
<proteinExistence type="predicted"/>
<dbReference type="Pfam" id="PF07963">
    <property type="entry name" value="N_methyl"/>
    <property type="match status" value="1"/>
</dbReference>
<gene>
    <name evidence="2" type="ORF">SAMN05192566_2581</name>
</gene>
<dbReference type="EMBL" id="FNFX01000005">
    <property type="protein sequence ID" value="SDK82514.1"/>
    <property type="molecule type" value="Genomic_DNA"/>
</dbReference>
<evidence type="ECO:0000256" key="1">
    <source>
        <dbReference type="SAM" id="Phobius"/>
    </source>
</evidence>
<keyword evidence="1" id="KW-1133">Transmembrane helix</keyword>
<dbReference type="Proteomes" id="UP000198629">
    <property type="component" value="Unassembled WGS sequence"/>
</dbReference>
<accession>A0A1G9F290</accession>
<evidence type="ECO:0000313" key="3">
    <source>
        <dbReference type="Proteomes" id="UP000198629"/>
    </source>
</evidence>
<sequence length="260" mass="27565">MRRESKPVATSSAGFTLIELVVVIVITAIIGGISSTFIHHSVMAYVNSEAYYELADRADVALRRMSRDIRNALPNSVYVSDDGGYVEFVPIKAGGRYKQDDFGQPANTLSVLSESVTVTAGDQLAIYNLGIEGADAYNGDTIRPLTSTGSNLTQLQFSGAAFSLPSPASRFYVVNGAVAYVCDLANRRLLMVSNIGISSAHLASFNAANANVVADDVTGCNFTYTQGVMQHSGVLTAQLELSKSGGVARLLNLINVVNSP</sequence>
<dbReference type="RefSeq" id="WP_091472714.1">
    <property type="nucleotide sequence ID" value="NZ_FNFX01000005.1"/>
</dbReference>
<name>A0A1G9F290_9PROT</name>
<keyword evidence="1" id="KW-0812">Transmembrane</keyword>
<evidence type="ECO:0000313" key="2">
    <source>
        <dbReference type="EMBL" id="SDK82514.1"/>
    </source>
</evidence>